<reference evidence="1" key="1">
    <citation type="submission" date="2021-01" db="EMBL/GenBank/DDBJ databases">
        <authorList>
            <consortium name="Genoscope - CEA"/>
            <person name="William W."/>
        </authorList>
    </citation>
    <scope>NUCLEOTIDE SEQUENCE</scope>
</reference>
<name>A0A8S1MDV5_PARPR</name>
<dbReference type="Proteomes" id="UP000688137">
    <property type="component" value="Unassembled WGS sequence"/>
</dbReference>
<gene>
    <name evidence="1" type="ORF">PPRIM_AZ9-3.1.T0600092</name>
</gene>
<evidence type="ECO:0000313" key="2">
    <source>
        <dbReference type="Proteomes" id="UP000688137"/>
    </source>
</evidence>
<sequence length="215" mass="25034">MSGNIKEAFLKLDHFYTSCQIDKIKYLFLFTYEHDISTPALLLRIYDGQTIWLLQILEKHIEEMRSKSEIKGTLNSFLDMMQQALESNQYQLILENLNLKILFEFQLTQGVFIKSILNLGGGLVIQDKDSIEVSKDFTMDLYESMRYKFISLKNQKESEIALVKQQTIASKDKDVPKVFQQLSEVKEEPPKKRIVNGDIVMPNKKKRKAIGARFE</sequence>
<dbReference type="EMBL" id="CAJJDM010000061">
    <property type="protein sequence ID" value="CAD8078527.1"/>
    <property type="molecule type" value="Genomic_DNA"/>
</dbReference>
<accession>A0A8S1MDV5</accession>
<proteinExistence type="predicted"/>
<evidence type="ECO:0000313" key="1">
    <source>
        <dbReference type="EMBL" id="CAD8078527.1"/>
    </source>
</evidence>
<dbReference type="OMA" id="YESMRYK"/>
<organism evidence="1 2">
    <name type="scientific">Paramecium primaurelia</name>
    <dbReference type="NCBI Taxonomy" id="5886"/>
    <lineage>
        <taxon>Eukaryota</taxon>
        <taxon>Sar</taxon>
        <taxon>Alveolata</taxon>
        <taxon>Ciliophora</taxon>
        <taxon>Intramacronucleata</taxon>
        <taxon>Oligohymenophorea</taxon>
        <taxon>Peniculida</taxon>
        <taxon>Parameciidae</taxon>
        <taxon>Paramecium</taxon>
    </lineage>
</organism>
<keyword evidence="2" id="KW-1185">Reference proteome</keyword>
<protein>
    <submittedName>
        <fullName evidence="1">Uncharacterized protein</fullName>
    </submittedName>
</protein>
<dbReference type="AlphaFoldDB" id="A0A8S1MDV5"/>
<comment type="caution">
    <text evidence="1">The sequence shown here is derived from an EMBL/GenBank/DDBJ whole genome shotgun (WGS) entry which is preliminary data.</text>
</comment>